<comment type="caution">
    <text evidence="1">The sequence shown here is derived from an EMBL/GenBank/DDBJ whole genome shotgun (WGS) entry which is preliminary data.</text>
</comment>
<keyword evidence="2" id="KW-1185">Reference proteome</keyword>
<sequence>MGCYYSSVPQNLVSAYDEQSAITSPDGRIHIGDDLIFEVIGLHVTLNGDVKNQFVEANVSFNTVCKN</sequence>
<accession>A0ACB9HCR0</accession>
<name>A0ACB9HCR0_9ASTR</name>
<reference evidence="1 2" key="2">
    <citation type="journal article" date="2022" name="Mol. Ecol. Resour.">
        <title>The genomes of chicory, endive, great burdock and yacon provide insights into Asteraceae paleo-polyploidization history and plant inulin production.</title>
        <authorList>
            <person name="Fan W."/>
            <person name="Wang S."/>
            <person name="Wang H."/>
            <person name="Wang A."/>
            <person name="Jiang F."/>
            <person name="Liu H."/>
            <person name="Zhao H."/>
            <person name="Xu D."/>
            <person name="Zhang Y."/>
        </authorList>
    </citation>
    <scope>NUCLEOTIDE SEQUENCE [LARGE SCALE GENOMIC DNA]</scope>
    <source>
        <strain evidence="2">cv. Yunnan</strain>
        <tissue evidence="1">Leaves</tissue>
    </source>
</reference>
<proteinExistence type="predicted"/>
<dbReference type="Proteomes" id="UP001056120">
    <property type="component" value="Linkage Group LG12"/>
</dbReference>
<reference evidence="2" key="1">
    <citation type="journal article" date="2022" name="Mol. Ecol. Resour.">
        <title>The genomes of chicory, endive, great burdock and yacon provide insights into Asteraceae palaeo-polyploidization history and plant inulin production.</title>
        <authorList>
            <person name="Fan W."/>
            <person name="Wang S."/>
            <person name="Wang H."/>
            <person name="Wang A."/>
            <person name="Jiang F."/>
            <person name="Liu H."/>
            <person name="Zhao H."/>
            <person name="Xu D."/>
            <person name="Zhang Y."/>
        </authorList>
    </citation>
    <scope>NUCLEOTIDE SEQUENCE [LARGE SCALE GENOMIC DNA]</scope>
    <source>
        <strain evidence="2">cv. Yunnan</strain>
    </source>
</reference>
<organism evidence="1 2">
    <name type="scientific">Smallanthus sonchifolius</name>
    <dbReference type="NCBI Taxonomy" id="185202"/>
    <lineage>
        <taxon>Eukaryota</taxon>
        <taxon>Viridiplantae</taxon>
        <taxon>Streptophyta</taxon>
        <taxon>Embryophyta</taxon>
        <taxon>Tracheophyta</taxon>
        <taxon>Spermatophyta</taxon>
        <taxon>Magnoliopsida</taxon>
        <taxon>eudicotyledons</taxon>
        <taxon>Gunneridae</taxon>
        <taxon>Pentapetalae</taxon>
        <taxon>asterids</taxon>
        <taxon>campanulids</taxon>
        <taxon>Asterales</taxon>
        <taxon>Asteraceae</taxon>
        <taxon>Asteroideae</taxon>
        <taxon>Heliantheae alliance</taxon>
        <taxon>Millerieae</taxon>
        <taxon>Smallanthus</taxon>
    </lineage>
</organism>
<protein>
    <submittedName>
        <fullName evidence="1">Uncharacterized protein</fullName>
    </submittedName>
</protein>
<evidence type="ECO:0000313" key="1">
    <source>
        <dbReference type="EMBL" id="KAI3793296.1"/>
    </source>
</evidence>
<evidence type="ECO:0000313" key="2">
    <source>
        <dbReference type="Proteomes" id="UP001056120"/>
    </source>
</evidence>
<gene>
    <name evidence="1" type="ORF">L1987_35912</name>
</gene>
<dbReference type="EMBL" id="CM042029">
    <property type="protein sequence ID" value="KAI3793296.1"/>
    <property type="molecule type" value="Genomic_DNA"/>
</dbReference>